<reference evidence="3 4" key="1">
    <citation type="submission" date="2024-09" db="EMBL/GenBank/DDBJ databases">
        <authorList>
            <person name="Sun Q."/>
            <person name="Mori K."/>
        </authorList>
    </citation>
    <scope>NUCLEOTIDE SEQUENCE [LARGE SCALE GENOMIC DNA]</scope>
    <source>
        <strain evidence="3 4">NCAIM B.02529</strain>
    </source>
</reference>
<dbReference type="PROSITE" id="PS51257">
    <property type="entry name" value="PROKAR_LIPOPROTEIN"/>
    <property type="match status" value="1"/>
</dbReference>
<evidence type="ECO:0000313" key="4">
    <source>
        <dbReference type="Proteomes" id="UP001589836"/>
    </source>
</evidence>
<evidence type="ECO:0000256" key="2">
    <source>
        <dbReference type="SAM" id="SignalP"/>
    </source>
</evidence>
<comment type="caution">
    <text evidence="3">The sequence shown here is derived from an EMBL/GenBank/DDBJ whole genome shotgun (WGS) entry which is preliminary data.</text>
</comment>
<dbReference type="RefSeq" id="WP_377344867.1">
    <property type="nucleotide sequence ID" value="NZ_JBHLTP010000003.1"/>
</dbReference>
<name>A0ABV6LIZ2_9BACI</name>
<protein>
    <submittedName>
        <fullName evidence="3">DUF4247 domain-containing protein</fullName>
    </submittedName>
</protein>
<sequence length="221" mass="24565">MTRKVAFLPLLLSMLLLITSCAQGSFTNTNSGISGSDTYEFPDEPEKSSIEQTIQQKSYASAKELVSSTFPLFDNVKGDNNDEARIYVTRQFTIDEVSSIVTEQFKPERESDNKEGKKVLIYPDYFITLQQSEQNEDAVLMEIASDQFVRNNYSPDFFDGLLALWILDEVLDVDDWHKKRKNNCLTGSCYGGYSASKYKAPSQGGIRGSSGTRGGGPSTGK</sequence>
<evidence type="ECO:0000313" key="3">
    <source>
        <dbReference type="EMBL" id="MFC0522334.1"/>
    </source>
</evidence>
<feature type="chain" id="PRO_5047145079" evidence="2">
    <location>
        <begin position="25"/>
        <end position="221"/>
    </location>
</feature>
<feature type="region of interest" description="Disordered" evidence="1">
    <location>
        <begin position="198"/>
        <end position="221"/>
    </location>
</feature>
<evidence type="ECO:0000256" key="1">
    <source>
        <dbReference type="SAM" id="MobiDB-lite"/>
    </source>
</evidence>
<keyword evidence="4" id="KW-1185">Reference proteome</keyword>
<gene>
    <name evidence="3" type="ORF">ACFFGV_01860</name>
</gene>
<organism evidence="3 4">
    <name type="scientific">Pontibacillus salicampi</name>
    <dbReference type="NCBI Taxonomy" id="1449801"/>
    <lineage>
        <taxon>Bacteria</taxon>
        <taxon>Bacillati</taxon>
        <taxon>Bacillota</taxon>
        <taxon>Bacilli</taxon>
        <taxon>Bacillales</taxon>
        <taxon>Bacillaceae</taxon>
        <taxon>Pontibacillus</taxon>
    </lineage>
</organism>
<keyword evidence="2" id="KW-0732">Signal</keyword>
<proteinExistence type="predicted"/>
<dbReference type="EMBL" id="JBHLTP010000003">
    <property type="protein sequence ID" value="MFC0522334.1"/>
    <property type="molecule type" value="Genomic_DNA"/>
</dbReference>
<dbReference type="InterPro" id="IPR025341">
    <property type="entry name" value="DUF4247"/>
</dbReference>
<dbReference type="Pfam" id="PF14042">
    <property type="entry name" value="DUF4247"/>
    <property type="match status" value="1"/>
</dbReference>
<feature type="signal peptide" evidence="2">
    <location>
        <begin position="1"/>
        <end position="24"/>
    </location>
</feature>
<accession>A0ABV6LIZ2</accession>
<feature type="compositionally biased region" description="Gly residues" evidence="1">
    <location>
        <begin position="205"/>
        <end position="221"/>
    </location>
</feature>
<dbReference type="Proteomes" id="UP001589836">
    <property type="component" value="Unassembled WGS sequence"/>
</dbReference>